<accession>A0ACB9P6A3</accession>
<evidence type="ECO:0000313" key="2">
    <source>
        <dbReference type="Proteomes" id="UP000828941"/>
    </source>
</evidence>
<dbReference type="EMBL" id="CM039430">
    <property type="protein sequence ID" value="KAI4343896.1"/>
    <property type="molecule type" value="Genomic_DNA"/>
</dbReference>
<reference evidence="1 2" key="1">
    <citation type="journal article" date="2022" name="DNA Res.">
        <title>Chromosomal-level genome assembly of the orchid tree Bauhinia variegata (Leguminosae; Cercidoideae) supports the allotetraploid origin hypothesis of Bauhinia.</title>
        <authorList>
            <person name="Zhong Y."/>
            <person name="Chen Y."/>
            <person name="Zheng D."/>
            <person name="Pang J."/>
            <person name="Liu Y."/>
            <person name="Luo S."/>
            <person name="Meng S."/>
            <person name="Qian L."/>
            <person name="Wei D."/>
            <person name="Dai S."/>
            <person name="Zhou R."/>
        </authorList>
    </citation>
    <scope>NUCLEOTIDE SEQUENCE [LARGE SCALE GENOMIC DNA]</scope>
    <source>
        <strain evidence="1">BV-YZ2020</strain>
    </source>
</reference>
<gene>
    <name evidence="1" type="ORF">L6164_011191</name>
</gene>
<name>A0ACB9P6A3_BAUVA</name>
<sequence>MTLASQKAQRIMSLFKQCSNMKHLNQIHARIIQSGFDQNLFLIGKIIAFCAASGNGDMDYAVSVFDRIENPDAFIWNTMIRGFAKSNQPRKAFHFYRRMQEEGEIVDNFTLSFLLKVSGGLGSVSLGKQLHCDTSKRGLEAHVFVRNTLIHMYGMLKEDKTAHQLFEEIPNADLVAWNSIIDCHVCCGNYKQALDLFRRMVQSGIQPDDATLVVTLSACAAIGALDFGRQIHSCIKDTDLVDITSVSNSLVNMYAKCGAVEEAQDIFSKMKRKCLITWNTMILGLASHGYGEEALALFSKMLQENLEKPDDVTFLGLLCACSHAGMVDEGRRYFDIMSENYHIQPSIKHYGCMVDMLGRAGLVEEAYELIKSMPIECNAVVWRALLAACRVHGKVELGEKVRKHLLELDPDHSSDYVLLANMYASAGQWKEMSRERRSMQERQIQKPKPGNSFIGIPRVRSEELYAERLL</sequence>
<comment type="caution">
    <text evidence="1">The sequence shown here is derived from an EMBL/GenBank/DDBJ whole genome shotgun (WGS) entry which is preliminary data.</text>
</comment>
<keyword evidence="2" id="KW-1185">Reference proteome</keyword>
<proteinExistence type="predicted"/>
<dbReference type="Proteomes" id="UP000828941">
    <property type="component" value="Chromosome 5"/>
</dbReference>
<evidence type="ECO:0000313" key="1">
    <source>
        <dbReference type="EMBL" id="KAI4343896.1"/>
    </source>
</evidence>
<protein>
    <submittedName>
        <fullName evidence="1">Uncharacterized protein</fullName>
    </submittedName>
</protein>
<organism evidence="1 2">
    <name type="scientific">Bauhinia variegata</name>
    <name type="common">Purple orchid tree</name>
    <name type="synonym">Phanera variegata</name>
    <dbReference type="NCBI Taxonomy" id="167791"/>
    <lineage>
        <taxon>Eukaryota</taxon>
        <taxon>Viridiplantae</taxon>
        <taxon>Streptophyta</taxon>
        <taxon>Embryophyta</taxon>
        <taxon>Tracheophyta</taxon>
        <taxon>Spermatophyta</taxon>
        <taxon>Magnoliopsida</taxon>
        <taxon>eudicotyledons</taxon>
        <taxon>Gunneridae</taxon>
        <taxon>Pentapetalae</taxon>
        <taxon>rosids</taxon>
        <taxon>fabids</taxon>
        <taxon>Fabales</taxon>
        <taxon>Fabaceae</taxon>
        <taxon>Cercidoideae</taxon>
        <taxon>Cercideae</taxon>
        <taxon>Bauhiniinae</taxon>
        <taxon>Bauhinia</taxon>
    </lineage>
</organism>